<evidence type="ECO:0000313" key="3">
    <source>
        <dbReference type="Proteomes" id="UP000008630"/>
    </source>
</evidence>
<gene>
    <name evidence="2" type="ordered locus">Bache_2508</name>
</gene>
<dbReference type="EMBL" id="CP002352">
    <property type="protein sequence ID" value="ADV44473.1"/>
    <property type="molecule type" value="Genomic_DNA"/>
</dbReference>
<evidence type="ECO:0000256" key="1">
    <source>
        <dbReference type="SAM" id="MobiDB-lite"/>
    </source>
</evidence>
<dbReference type="STRING" id="693979.Bache_2508"/>
<evidence type="ECO:0000313" key="2">
    <source>
        <dbReference type="EMBL" id="ADV44473.1"/>
    </source>
</evidence>
<dbReference type="PATRIC" id="fig|693979.3.peg.2625"/>
<proteinExistence type="predicted"/>
<protein>
    <submittedName>
        <fullName evidence="2">Uncharacterized protein</fullName>
    </submittedName>
</protein>
<keyword evidence="3" id="KW-1185">Reference proteome</keyword>
<feature type="compositionally biased region" description="Polar residues" evidence="1">
    <location>
        <begin position="64"/>
        <end position="78"/>
    </location>
</feature>
<reference key="1">
    <citation type="submission" date="2010-11" db="EMBL/GenBank/DDBJ databases">
        <title>The complete genome of Bacteroides helcogenes P 36-108.</title>
        <authorList>
            <consortium name="US DOE Joint Genome Institute (JGI-PGF)"/>
            <person name="Lucas S."/>
            <person name="Copeland A."/>
            <person name="Lapidus A."/>
            <person name="Bruce D."/>
            <person name="Goodwin L."/>
            <person name="Pitluck S."/>
            <person name="Kyrpides N."/>
            <person name="Mavromatis K."/>
            <person name="Ivanova N."/>
            <person name="Zeytun A."/>
            <person name="Brettin T."/>
            <person name="Detter J.C."/>
            <person name="Tapia R."/>
            <person name="Han C."/>
            <person name="Land M."/>
            <person name="Hauser L."/>
            <person name="Markowitz V."/>
            <person name="Cheng J.-F."/>
            <person name="Hugenholtz P."/>
            <person name="Woyke T."/>
            <person name="Wu D."/>
            <person name="Gronow S."/>
            <person name="Wellnitz S."/>
            <person name="Brambilla E."/>
            <person name="Klenk H.-P."/>
            <person name="Eisen J.A."/>
        </authorList>
    </citation>
    <scope>NUCLEOTIDE SEQUENCE</scope>
    <source>
        <strain>P 36-108</strain>
    </source>
</reference>
<dbReference type="KEGG" id="bhl:Bache_2508"/>
<dbReference type="HOGENOM" id="CLU_2520780_0_0_10"/>
<dbReference type="AlphaFoldDB" id="E6SVA7"/>
<accession>E6SVA7</accession>
<sequence length="84" mass="9724">MSKKRAKWKVHLTHSNYNGQKEAVYPRLLSPETRDLNDLIDLAPRDLKPRQYLVRIVSQYTTNPNPMKQAAEYTTNTPLAVEAQ</sequence>
<dbReference type="Proteomes" id="UP000008630">
    <property type="component" value="Chromosome"/>
</dbReference>
<feature type="region of interest" description="Disordered" evidence="1">
    <location>
        <begin position="64"/>
        <end position="84"/>
    </location>
</feature>
<reference evidence="2 3" key="2">
    <citation type="journal article" date="2011" name="Stand. Genomic Sci.">
        <title>Complete genome sequence of Bacteroides helcogenes type strain (P 36-108).</title>
        <authorList>
            <person name="Pati A."/>
            <person name="Gronow S."/>
            <person name="Zeytun A."/>
            <person name="Lapidus A."/>
            <person name="Nolan M."/>
            <person name="Hammon N."/>
            <person name="Deshpande S."/>
            <person name="Cheng J.F."/>
            <person name="Tapia R."/>
            <person name="Han C."/>
            <person name="Goodwin L."/>
            <person name="Pitluck S."/>
            <person name="Liolios K."/>
            <person name="Pagani I."/>
            <person name="Ivanova N."/>
            <person name="Mavromatis K."/>
            <person name="Chen A."/>
            <person name="Palaniappan K."/>
            <person name="Land M."/>
            <person name="Hauser L."/>
            <person name="Chang Y.J."/>
            <person name="Jeffries C.D."/>
            <person name="Detter J.C."/>
            <person name="Brambilla E."/>
            <person name="Rohde M."/>
            <person name="Goker M."/>
            <person name="Woyke T."/>
            <person name="Bristow J."/>
            <person name="Eisen J.A."/>
            <person name="Markowitz V."/>
            <person name="Hugenholtz P."/>
            <person name="Kyrpides N.C."/>
            <person name="Klenk H.P."/>
            <person name="Lucas S."/>
        </authorList>
    </citation>
    <scope>NUCLEOTIDE SEQUENCE [LARGE SCALE GENOMIC DNA]</scope>
    <source>
        <strain evidence="3">ATCC 35417 / DSM 20613 / JCM 6297 / CCUG 15421 / P 36-108</strain>
    </source>
</reference>
<name>E6SVA7_BACT6</name>
<dbReference type="RefSeq" id="WP_013548062.1">
    <property type="nucleotide sequence ID" value="NC_014933.1"/>
</dbReference>
<organism evidence="2 3">
    <name type="scientific">Bacteroides helcogenes (strain ATCC 35417 / DSM 20613 / JCM 6297 / CCUG 15421 / P 36-108)</name>
    <dbReference type="NCBI Taxonomy" id="693979"/>
    <lineage>
        <taxon>Bacteria</taxon>
        <taxon>Pseudomonadati</taxon>
        <taxon>Bacteroidota</taxon>
        <taxon>Bacteroidia</taxon>
        <taxon>Bacteroidales</taxon>
        <taxon>Bacteroidaceae</taxon>
        <taxon>Bacteroides</taxon>
    </lineage>
</organism>